<evidence type="ECO:0000256" key="8">
    <source>
        <dbReference type="PIRSR" id="PIRSR006278-2"/>
    </source>
</evidence>
<dbReference type="PANTHER" id="PTHR43780">
    <property type="entry name" value="1-AMINOCYCLOPROPANE-1-CARBOXYLATE DEAMINASE-RELATED"/>
    <property type="match status" value="1"/>
</dbReference>
<keyword evidence="4 10" id="KW-0456">Lyase</keyword>
<dbReference type="PIRSF" id="PIRSF006278">
    <property type="entry name" value="ACCD_DCysDesulf"/>
    <property type="match status" value="1"/>
</dbReference>
<comment type="caution">
    <text evidence="10">The sequence shown here is derived from an EMBL/GenBank/DDBJ whole genome shotgun (WGS) entry which is preliminary data.</text>
</comment>
<comment type="similarity">
    <text evidence="2">Belongs to the ACC deaminase/D-cysteine desulfhydrase family.</text>
</comment>
<dbReference type="Pfam" id="PF00291">
    <property type="entry name" value="PALP"/>
    <property type="match status" value="1"/>
</dbReference>
<sequence length="338" mass="35731">MNLARFPRIRLGHGPTPLEPMERLSATLGGPKLWIKRDDCTGLSTGGNKTRKLEYLLADARAQGADLVITQGATQSNHARQTAAACAKLDLACHILLEDRTGYRDPAYTHSGNVLLDKLHGASIERRPGGADMQAEMEVVAARRRAEGRKPYVIPGGGSNPVGALGYVRAAQEILSQAAEMDLRIDHLVHATGSAGTQAGLVAGLVGLSSGIPVLGIGVRAPRDRQEANVLALAQRTAAYLGLPEGTVRAEHVRANCDYVGQGYGIPTQGMVEAIRLVAQTEGLLLDPVYSGKGMAGLIDLVRKGHFRPDENVVFLHTGGAVGLFGYPDAFDLPAEAA</sequence>
<dbReference type="NCBIfam" id="TIGR01275">
    <property type="entry name" value="ACC_deam_rel"/>
    <property type="match status" value="1"/>
</dbReference>
<dbReference type="InterPro" id="IPR036052">
    <property type="entry name" value="TrpB-like_PALP_sf"/>
</dbReference>
<reference evidence="10" key="3">
    <citation type="journal article" date="2021" name="Syst. Appl. Microbiol.">
        <title>Roseomonas hellenica sp. nov., isolated from roots of wild-growing Alkanna tinctoria.</title>
        <authorList>
            <person name="Rat A."/>
            <person name="Naranjo H.D."/>
            <person name="Lebbe L."/>
            <person name="Cnockaert M."/>
            <person name="Krigas N."/>
            <person name="Grigoriadou K."/>
            <person name="Maloupa E."/>
            <person name="Willems A."/>
        </authorList>
    </citation>
    <scope>NUCLEOTIDE SEQUENCE</scope>
    <source>
        <strain evidence="10">LMG 31161</strain>
    </source>
</reference>
<evidence type="ECO:0000256" key="4">
    <source>
        <dbReference type="ARBA" id="ARBA00023239"/>
    </source>
</evidence>
<reference evidence="10" key="1">
    <citation type="submission" date="2020-01" db="EMBL/GenBank/DDBJ databases">
        <authorList>
            <person name="Rat A."/>
        </authorList>
    </citation>
    <scope>NUCLEOTIDE SEQUENCE</scope>
    <source>
        <strain evidence="10">LMG 31161</strain>
    </source>
</reference>
<evidence type="ECO:0000256" key="6">
    <source>
        <dbReference type="ARBA" id="ARBA00068519"/>
    </source>
</evidence>
<evidence type="ECO:0000313" key="13">
    <source>
        <dbReference type="Proteomes" id="UP001138708"/>
    </source>
</evidence>
<dbReference type="GO" id="GO:0019148">
    <property type="term" value="F:D-cysteine desulfhydrase activity"/>
    <property type="evidence" value="ECO:0007669"/>
    <property type="project" value="TreeGrafter"/>
</dbReference>
<dbReference type="AlphaFoldDB" id="A0A9X9WQ85"/>
<dbReference type="Gene3D" id="3.40.50.1100">
    <property type="match status" value="2"/>
</dbReference>
<dbReference type="InterPro" id="IPR001926">
    <property type="entry name" value="TrpB-like_PALP"/>
</dbReference>
<dbReference type="FunFam" id="3.40.50.1100:FF:000017">
    <property type="entry name" value="D-cysteine desulfhydrase"/>
    <property type="match status" value="1"/>
</dbReference>
<evidence type="ECO:0000313" key="11">
    <source>
        <dbReference type="EMBL" id="NKE20312.1"/>
    </source>
</evidence>
<comment type="cofactor">
    <cofactor evidence="1">
        <name>pyridoxal 5'-phosphate</name>
        <dbReference type="ChEBI" id="CHEBI:597326"/>
    </cofactor>
</comment>
<gene>
    <name evidence="11" type="ORF">GWK15_25390</name>
    <name evidence="10" type="ORF">GXW75_24785</name>
</gene>
<feature type="active site" description="Nucleophile" evidence="7">
    <location>
        <position position="76"/>
    </location>
</feature>
<dbReference type="Proteomes" id="UP001138708">
    <property type="component" value="Unassembled WGS sequence"/>
</dbReference>
<dbReference type="GO" id="GO:0034011">
    <property type="term" value="F:L-cysteate sulfo-lyase activity"/>
    <property type="evidence" value="ECO:0007669"/>
    <property type="project" value="UniProtKB-EC"/>
</dbReference>
<evidence type="ECO:0000259" key="9">
    <source>
        <dbReference type="Pfam" id="PF00291"/>
    </source>
</evidence>
<organism evidence="10 13">
    <name type="scientific">Neoroseomonas oryzicola</name>
    <dbReference type="NCBI Taxonomy" id="535904"/>
    <lineage>
        <taxon>Bacteria</taxon>
        <taxon>Pseudomonadati</taxon>
        <taxon>Pseudomonadota</taxon>
        <taxon>Alphaproteobacteria</taxon>
        <taxon>Acetobacterales</taxon>
        <taxon>Acetobacteraceae</taxon>
        <taxon>Neoroseomonas</taxon>
    </lineage>
</organism>
<dbReference type="EMBL" id="JAAVUP010000030">
    <property type="protein sequence ID" value="NKE20312.1"/>
    <property type="molecule type" value="Genomic_DNA"/>
</dbReference>
<feature type="modified residue" description="N6-(pyridoxal phosphate)lysine" evidence="8">
    <location>
        <position position="49"/>
    </location>
</feature>
<dbReference type="PANTHER" id="PTHR43780:SF2">
    <property type="entry name" value="1-AMINOCYCLOPROPANE-1-CARBOXYLATE DEAMINASE-RELATED"/>
    <property type="match status" value="1"/>
</dbReference>
<evidence type="ECO:0000256" key="5">
    <source>
        <dbReference type="ARBA" id="ARBA00066825"/>
    </source>
</evidence>
<dbReference type="EMBL" id="JAAEDK010000107">
    <property type="protein sequence ID" value="MBR0662495.1"/>
    <property type="molecule type" value="Genomic_DNA"/>
</dbReference>
<dbReference type="InterPro" id="IPR005966">
    <property type="entry name" value="D-Cys_desShydrase"/>
</dbReference>
<feature type="domain" description="Tryptophan synthase beta chain-like PALP" evidence="9">
    <location>
        <begin position="9"/>
        <end position="319"/>
    </location>
</feature>
<dbReference type="InterPro" id="IPR027278">
    <property type="entry name" value="ACCD_DCysDesulf"/>
</dbReference>
<dbReference type="EC" id="4.4.1.25" evidence="5"/>
<protein>
    <recommendedName>
        <fullName evidence="6">L-cysteate sulfo-lyase</fullName>
        <ecNumber evidence="5">4.4.1.25</ecNumber>
    </recommendedName>
</protein>
<evidence type="ECO:0000256" key="3">
    <source>
        <dbReference type="ARBA" id="ARBA00022898"/>
    </source>
</evidence>
<dbReference type="Proteomes" id="UP000746741">
    <property type="component" value="Unassembled WGS sequence"/>
</dbReference>
<keyword evidence="12" id="KW-1185">Reference proteome</keyword>
<evidence type="ECO:0000256" key="7">
    <source>
        <dbReference type="PIRSR" id="PIRSR006278-1"/>
    </source>
</evidence>
<evidence type="ECO:0000256" key="1">
    <source>
        <dbReference type="ARBA" id="ARBA00001933"/>
    </source>
</evidence>
<accession>A0A9X9WQ85</accession>
<proteinExistence type="inferred from homology"/>
<dbReference type="NCBIfam" id="NF003031">
    <property type="entry name" value="PRK03910.1-4"/>
    <property type="match status" value="1"/>
</dbReference>
<keyword evidence="3 8" id="KW-0663">Pyridoxal phosphate</keyword>
<dbReference type="SUPFAM" id="SSF53686">
    <property type="entry name" value="Tryptophan synthase beta subunit-like PLP-dependent enzymes"/>
    <property type="match status" value="1"/>
</dbReference>
<dbReference type="RefSeq" id="WP_168044391.1">
    <property type="nucleotide sequence ID" value="NZ_JAAEDK010000107.1"/>
</dbReference>
<evidence type="ECO:0000313" key="12">
    <source>
        <dbReference type="Proteomes" id="UP000746741"/>
    </source>
</evidence>
<name>A0A9X9WQ85_9PROT</name>
<evidence type="ECO:0000256" key="2">
    <source>
        <dbReference type="ARBA" id="ARBA00008639"/>
    </source>
</evidence>
<reference evidence="11 12" key="2">
    <citation type="submission" date="2020-02" db="EMBL/GenBank/DDBJ databases">
        <authorList>
            <person name="Sun Q."/>
            <person name="Inoue M."/>
        </authorList>
    </citation>
    <scope>NUCLEOTIDE SEQUENCE [LARGE SCALE GENOMIC DNA]</scope>
    <source>
        <strain evidence="11 12">KCTC 22478</strain>
    </source>
</reference>
<evidence type="ECO:0000313" key="10">
    <source>
        <dbReference type="EMBL" id="MBR0662495.1"/>
    </source>
</evidence>